<accession>A0A450TEV8</accession>
<proteinExistence type="predicted"/>
<dbReference type="SUPFAM" id="SSF51735">
    <property type="entry name" value="NAD(P)-binding Rossmann-fold domains"/>
    <property type="match status" value="1"/>
</dbReference>
<protein>
    <submittedName>
        <fullName evidence="1">Uncharacterized protein</fullName>
    </submittedName>
</protein>
<dbReference type="InterPro" id="IPR036291">
    <property type="entry name" value="NAD(P)-bd_dom_sf"/>
</dbReference>
<name>A0A450TEV8_9GAMM</name>
<dbReference type="Gene3D" id="3.40.50.720">
    <property type="entry name" value="NAD(P)-binding Rossmann-like Domain"/>
    <property type="match status" value="1"/>
</dbReference>
<dbReference type="EMBL" id="CAADEW010000210">
    <property type="protein sequence ID" value="VFJ65615.1"/>
    <property type="molecule type" value="Genomic_DNA"/>
</dbReference>
<organism evidence="1">
    <name type="scientific">Candidatus Kentrum sp. FW</name>
    <dbReference type="NCBI Taxonomy" id="2126338"/>
    <lineage>
        <taxon>Bacteria</taxon>
        <taxon>Pseudomonadati</taxon>
        <taxon>Pseudomonadota</taxon>
        <taxon>Gammaproteobacteria</taxon>
        <taxon>Candidatus Kentrum</taxon>
    </lineage>
</organism>
<reference evidence="1" key="1">
    <citation type="submission" date="2019-02" db="EMBL/GenBank/DDBJ databases">
        <authorList>
            <person name="Gruber-Vodicka R. H."/>
            <person name="Seah K. B. B."/>
        </authorList>
    </citation>
    <scope>NUCLEOTIDE SEQUENCE</scope>
    <source>
        <strain evidence="1">BECK_BZ15</strain>
    </source>
</reference>
<sequence>MKWIDTDALYRMLDASIGKGVAPDWAYAENIAPVDYCARALVWLLLRKQTLGGAYHPVNQNPITWRELVGYSRANGFDVRERPYREWRALAGQEGDGLLGHWLEHVIGEEDVSLEDETRETGCERTVRALSGSGIECPRITEEIVGRYTKA</sequence>
<gene>
    <name evidence="1" type="ORF">BECKFW1821A_GA0114235_12101</name>
</gene>
<dbReference type="AlphaFoldDB" id="A0A450TEV8"/>
<evidence type="ECO:0000313" key="1">
    <source>
        <dbReference type="EMBL" id="VFJ65615.1"/>
    </source>
</evidence>